<dbReference type="Proteomes" id="UP000719766">
    <property type="component" value="Unassembled WGS sequence"/>
</dbReference>
<evidence type="ECO:0000313" key="2">
    <source>
        <dbReference type="Proteomes" id="UP000719766"/>
    </source>
</evidence>
<dbReference type="AlphaFoldDB" id="A0A9P7DA21"/>
<protein>
    <submittedName>
        <fullName evidence="1">Uncharacterized protein</fullName>
    </submittedName>
</protein>
<dbReference type="RefSeq" id="XP_041152047.1">
    <property type="nucleotide sequence ID" value="XM_041296459.1"/>
</dbReference>
<organism evidence="1 2">
    <name type="scientific">Suillus plorans</name>
    <dbReference type="NCBI Taxonomy" id="116603"/>
    <lineage>
        <taxon>Eukaryota</taxon>
        <taxon>Fungi</taxon>
        <taxon>Dikarya</taxon>
        <taxon>Basidiomycota</taxon>
        <taxon>Agaricomycotina</taxon>
        <taxon>Agaricomycetes</taxon>
        <taxon>Agaricomycetidae</taxon>
        <taxon>Boletales</taxon>
        <taxon>Suillineae</taxon>
        <taxon>Suillaceae</taxon>
        <taxon>Suillus</taxon>
    </lineage>
</organism>
<dbReference type="EMBL" id="JABBWE010000138">
    <property type="protein sequence ID" value="KAG1784562.1"/>
    <property type="molecule type" value="Genomic_DNA"/>
</dbReference>
<comment type="caution">
    <text evidence="1">The sequence shown here is derived from an EMBL/GenBank/DDBJ whole genome shotgun (WGS) entry which is preliminary data.</text>
</comment>
<gene>
    <name evidence="1" type="ORF">HD556DRAFT_1205428</name>
</gene>
<dbReference type="GeneID" id="64590223"/>
<evidence type="ECO:0000313" key="1">
    <source>
        <dbReference type="EMBL" id="KAG1784562.1"/>
    </source>
</evidence>
<feature type="non-terminal residue" evidence="1">
    <location>
        <position position="1"/>
    </location>
</feature>
<proteinExistence type="predicted"/>
<accession>A0A9P7DA21</accession>
<sequence>CMCAFNIIQKWTISKLVAPKAGIRLRQARMDLFLRAIEIARLRSMNAGSASLGCGDRPCVQSFIEAVLTFVIVSSESHV</sequence>
<reference evidence="1" key="1">
    <citation type="journal article" date="2020" name="New Phytol.">
        <title>Comparative genomics reveals dynamic genome evolution in host specialist ectomycorrhizal fungi.</title>
        <authorList>
            <person name="Lofgren L.A."/>
            <person name="Nguyen N.H."/>
            <person name="Vilgalys R."/>
            <person name="Ruytinx J."/>
            <person name="Liao H.L."/>
            <person name="Branco S."/>
            <person name="Kuo A."/>
            <person name="LaButti K."/>
            <person name="Lipzen A."/>
            <person name="Andreopoulos W."/>
            <person name="Pangilinan J."/>
            <person name="Riley R."/>
            <person name="Hundley H."/>
            <person name="Na H."/>
            <person name="Barry K."/>
            <person name="Grigoriev I.V."/>
            <person name="Stajich J.E."/>
            <person name="Kennedy P.G."/>
        </authorList>
    </citation>
    <scope>NUCLEOTIDE SEQUENCE</scope>
    <source>
        <strain evidence="1">S12</strain>
    </source>
</reference>
<keyword evidence="2" id="KW-1185">Reference proteome</keyword>
<name>A0A9P7DA21_9AGAM</name>
<feature type="non-terminal residue" evidence="1">
    <location>
        <position position="79"/>
    </location>
</feature>
<dbReference type="OrthoDB" id="79452at2759"/>